<dbReference type="PANTHER" id="PTHR43108:SF8">
    <property type="entry name" value="SD21168P"/>
    <property type="match status" value="1"/>
</dbReference>
<name>A0ABR1THH1_9PEZI</name>
<evidence type="ECO:0000259" key="2">
    <source>
        <dbReference type="Pfam" id="PF00884"/>
    </source>
</evidence>
<dbReference type="Pfam" id="PF00884">
    <property type="entry name" value="Sulfatase"/>
    <property type="match status" value="1"/>
</dbReference>
<dbReference type="InterPro" id="IPR000917">
    <property type="entry name" value="Sulfatase_N"/>
</dbReference>
<proteinExistence type="inferred from homology"/>
<sequence>MTSPHVHFASYYAGPQLSSLPEPRSGAFRPTIKVDGLVQVLASNVPPLTQLRCPITNIGRFGFSAIYMRFSRSICGLSLAGAATATAADATKPSIILIMSDDQDRRLGSTDFQSVLHREIFSQGVEFVNHFATTAQCCPSRASFLRGQAAHNTNVTNVHAPG</sequence>
<evidence type="ECO:0000313" key="4">
    <source>
        <dbReference type="Proteomes" id="UP001446871"/>
    </source>
</evidence>
<dbReference type="Proteomes" id="UP001446871">
    <property type="component" value="Unassembled WGS sequence"/>
</dbReference>
<accession>A0ABR1THH1</accession>
<evidence type="ECO:0000313" key="3">
    <source>
        <dbReference type="EMBL" id="KAK8046076.1"/>
    </source>
</evidence>
<evidence type="ECO:0000256" key="1">
    <source>
        <dbReference type="ARBA" id="ARBA00008779"/>
    </source>
</evidence>
<protein>
    <recommendedName>
        <fullName evidence="2">Sulfatase N-terminal domain-containing protein</fullName>
    </recommendedName>
</protein>
<feature type="domain" description="Sulfatase N-terminal" evidence="2">
    <location>
        <begin position="93"/>
        <end position="159"/>
    </location>
</feature>
<gene>
    <name evidence="3" type="ORF">PG996_014140</name>
</gene>
<dbReference type="InterPro" id="IPR017850">
    <property type="entry name" value="Alkaline_phosphatase_core_sf"/>
</dbReference>
<comment type="similarity">
    <text evidence="1">Belongs to the sulfatase family.</text>
</comment>
<dbReference type="Gene3D" id="3.40.720.10">
    <property type="entry name" value="Alkaline Phosphatase, subunit A"/>
    <property type="match status" value="1"/>
</dbReference>
<comment type="caution">
    <text evidence="3">The sequence shown here is derived from an EMBL/GenBank/DDBJ whole genome shotgun (WGS) entry which is preliminary data.</text>
</comment>
<keyword evidence="4" id="KW-1185">Reference proteome</keyword>
<organism evidence="3 4">
    <name type="scientific">Apiospora saccharicola</name>
    <dbReference type="NCBI Taxonomy" id="335842"/>
    <lineage>
        <taxon>Eukaryota</taxon>
        <taxon>Fungi</taxon>
        <taxon>Dikarya</taxon>
        <taxon>Ascomycota</taxon>
        <taxon>Pezizomycotina</taxon>
        <taxon>Sordariomycetes</taxon>
        <taxon>Xylariomycetidae</taxon>
        <taxon>Amphisphaeriales</taxon>
        <taxon>Apiosporaceae</taxon>
        <taxon>Apiospora</taxon>
    </lineage>
</organism>
<reference evidence="3 4" key="1">
    <citation type="submission" date="2023-01" db="EMBL/GenBank/DDBJ databases">
        <title>Analysis of 21 Apiospora genomes using comparative genomics revels a genus with tremendous synthesis potential of carbohydrate active enzymes and secondary metabolites.</title>
        <authorList>
            <person name="Sorensen T."/>
        </authorList>
    </citation>
    <scope>NUCLEOTIDE SEQUENCE [LARGE SCALE GENOMIC DNA]</scope>
    <source>
        <strain evidence="3 4">CBS 83171</strain>
    </source>
</reference>
<dbReference type="SUPFAM" id="SSF53649">
    <property type="entry name" value="Alkaline phosphatase-like"/>
    <property type="match status" value="1"/>
</dbReference>
<dbReference type="PANTHER" id="PTHR43108">
    <property type="entry name" value="N-ACETYLGLUCOSAMINE-6-SULFATASE FAMILY MEMBER"/>
    <property type="match status" value="1"/>
</dbReference>
<dbReference type="EMBL" id="JAQQWM010000009">
    <property type="protein sequence ID" value="KAK8046076.1"/>
    <property type="molecule type" value="Genomic_DNA"/>
</dbReference>